<evidence type="ECO:0000313" key="1">
    <source>
        <dbReference type="EMBL" id="KAI3780460.1"/>
    </source>
</evidence>
<name>A0ACB9GBK5_CICIN</name>
<dbReference type="Proteomes" id="UP001055811">
    <property type="component" value="Linkage Group LG02"/>
</dbReference>
<gene>
    <name evidence="1" type="ORF">L2E82_10441</name>
</gene>
<keyword evidence="2" id="KW-1185">Reference proteome</keyword>
<protein>
    <submittedName>
        <fullName evidence="1">Uncharacterized protein</fullName>
    </submittedName>
</protein>
<reference evidence="1 2" key="2">
    <citation type="journal article" date="2022" name="Mol. Ecol. Resour.">
        <title>The genomes of chicory, endive, great burdock and yacon provide insights into Asteraceae paleo-polyploidization history and plant inulin production.</title>
        <authorList>
            <person name="Fan W."/>
            <person name="Wang S."/>
            <person name="Wang H."/>
            <person name="Wang A."/>
            <person name="Jiang F."/>
            <person name="Liu H."/>
            <person name="Zhao H."/>
            <person name="Xu D."/>
            <person name="Zhang Y."/>
        </authorList>
    </citation>
    <scope>NUCLEOTIDE SEQUENCE [LARGE SCALE GENOMIC DNA]</scope>
    <source>
        <strain evidence="2">cv. Punajuju</strain>
        <tissue evidence="1">Leaves</tissue>
    </source>
</reference>
<dbReference type="EMBL" id="CM042010">
    <property type="protein sequence ID" value="KAI3780460.1"/>
    <property type="molecule type" value="Genomic_DNA"/>
</dbReference>
<evidence type="ECO:0000313" key="2">
    <source>
        <dbReference type="Proteomes" id="UP001055811"/>
    </source>
</evidence>
<accession>A0ACB9GBK5</accession>
<proteinExistence type="predicted"/>
<organism evidence="1 2">
    <name type="scientific">Cichorium intybus</name>
    <name type="common">Chicory</name>
    <dbReference type="NCBI Taxonomy" id="13427"/>
    <lineage>
        <taxon>Eukaryota</taxon>
        <taxon>Viridiplantae</taxon>
        <taxon>Streptophyta</taxon>
        <taxon>Embryophyta</taxon>
        <taxon>Tracheophyta</taxon>
        <taxon>Spermatophyta</taxon>
        <taxon>Magnoliopsida</taxon>
        <taxon>eudicotyledons</taxon>
        <taxon>Gunneridae</taxon>
        <taxon>Pentapetalae</taxon>
        <taxon>asterids</taxon>
        <taxon>campanulids</taxon>
        <taxon>Asterales</taxon>
        <taxon>Asteraceae</taxon>
        <taxon>Cichorioideae</taxon>
        <taxon>Cichorieae</taxon>
        <taxon>Cichoriinae</taxon>
        <taxon>Cichorium</taxon>
    </lineage>
</organism>
<reference evidence="2" key="1">
    <citation type="journal article" date="2022" name="Mol. Ecol. Resour.">
        <title>The genomes of chicory, endive, great burdock and yacon provide insights into Asteraceae palaeo-polyploidization history and plant inulin production.</title>
        <authorList>
            <person name="Fan W."/>
            <person name="Wang S."/>
            <person name="Wang H."/>
            <person name="Wang A."/>
            <person name="Jiang F."/>
            <person name="Liu H."/>
            <person name="Zhao H."/>
            <person name="Xu D."/>
            <person name="Zhang Y."/>
        </authorList>
    </citation>
    <scope>NUCLEOTIDE SEQUENCE [LARGE SCALE GENOMIC DNA]</scope>
    <source>
        <strain evidence="2">cv. Punajuju</strain>
    </source>
</reference>
<comment type="caution">
    <text evidence="1">The sequence shown here is derived from an EMBL/GenBank/DDBJ whole genome shotgun (WGS) entry which is preliminary data.</text>
</comment>
<sequence length="392" mass="43193">MTSCACHRVDSVIPHKNLSISGSILTRYFGSSIYTSKTRRPIQSVEAKTTMATINCHYLSVTCTSTPINQESNSVQPTIRPPTKIILPDKKPQKWSTGVAPGDYGGPPTTTKLRKYWGGEKEDPITSDELIWNRDFMPHMKRLIGDTDNSSSDPRLSTVKEEASGFLSLNRVMSLDSMEVDLSKQLATVSNPIIEKQIDATEATNIVSRKWRPAPTRREQDKWDRATKAATGGSDVMFRELRRPKGDPKILAAESREQYSKLKNKLQILTLGIGSVGLVSAYITYTPEIAASYGAGFLGSLVYMRMLGNSIDGMADGARGVIKGAIGQPRLLVPVALVMIYNRWNGIVAPEYGLMHLELIPMLVGFFTYKIATFTQAIEEAITIVGNDAQVD</sequence>